<evidence type="ECO:0000256" key="2">
    <source>
        <dbReference type="SAM" id="Phobius"/>
    </source>
</evidence>
<organism evidence="4 5">
    <name type="scientific">Bradymonas sediminis</name>
    <dbReference type="NCBI Taxonomy" id="1548548"/>
    <lineage>
        <taxon>Bacteria</taxon>
        <taxon>Deltaproteobacteria</taxon>
        <taxon>Bradymonadales</taxon>
        <taxon>Bradymonadaceae</taxon>
        <taxon>Bradymonas</taxon>
    </lineage>
</organism>
<keyword evidence="2" id="KW-0812">Transmembrane</keyword>
<evidence type="ECO:0000256" key="1">
    <source>
        <dbReference type="SAM" id="MobiDB-lite"/>
    </source>
</evidence>
<dbReference type="KEGG" id="bsed:DN745_06290"/>
<feature type="transmembrane region" description="Helical" evidence="2">
    <location>
        <begin position="209"/>
        <end position="232"/>
    </location>
</feature>
<proteinExistence type="predicted"/>
<keyword evidence="2" id="KW-0472">Membrane</keyword>
<feature type="region of interest" description="Disordered" evidence="1">
    <location>
        <begin position="128"/>
        <end position="157"/>
    </location>
</feature>
<evidence type="ECO:0008006" key="6">
    <source>
        <dbReference type="Google" id="ProtNLM"/>
    </source>
</evidence>
<reference evidence="4 5" key="1">
    <citation type="submission" date="2018-06" db="EMBL/GenBank/DDBJ databases">
        <title>Lujinxingia sediminis gen. nov. sp. nov., a new facultative anaerobic member of the class Deltaproteobacteria, and proposal of Lujinxingaceae fam. nov.</title>
        <authorList>
            <person name="Guo L.-Y."/>
            <person name="Li C.-M."/>
            <person name="Wang S."/>
            <person name="Du Z.-J."/>
        </authorList>
    </citation>
    <scope>NUCLEOTIDE SEQUENCE [LARGE SCALE GENOMIC DNA]</scope>
    <source>
        <strain evidence="4 5">FA350</strain>
    </source>
</reference>
<evidence type="ECO:0000256" key="3">
    <source>
        <dbReference type="SAM" id="SignalP"/>
    </source>
</evidence>
<dbReference type="SUPFAM" id="SSF48452">
    <property type="entry name" value="TPR-like"/>
    <property type="match status" value="1"/>
</dbReference>
<dbReference type="AlphaFoldDB" id="A0A2Z4FJE4"/>
<keyword evidence="3" id="KW-0732">Signal</keyword>
<dbReference type="Gene3D" id="1.25.40.10">
    <property type="entry name" value="Tetratricopeptide repeat domain"/>
    <property type="match status" value="1"/>
</dbReference>
<gene>
    <name evidence="4" type="ORF">DN745_06290</name>
</gene>
<keyword evidence="2" id="KW-1133">Transmembrane helix</keyword>
<keyword evidence="5" id="KW-1185">Reference proteome</keyword>
<dbReference type="InterPro" id="IPR011990">
    <property type="entry name" value="TPR-like_helical_dom_sf"/>
</dbReference>
<accession>A0A2Z4FJE4</accession>
<feature type="chain" id="PRO_5016388468" description="Tetratricopeptide repeat protein" evidence="3">
    <location>
        <begin position="19"/>
        <end position="270"/>
    </location>
</feature>
<evidence type="ECO:0000313" key="4">
    <source>
        <dbReference type="EMBL" id="AWV88970.1"/>
    </source>
</evidence>
<evidence type="ECO:0000313" key="5">
    <source>
        <dbReference type="Proteomes" id="UP000249799"/>
    </source>
</evidence>
<dbReference type="Proteomes" id="UP000249799">
    <property type="component" value="Chromosome"/>
</dbReference>
<dbReference type="OrthoDB" id="5497646at2"/>
<name>A0A2Z4FJE4_9DELT</name>
<protein>
    <recommendedName>
        <fullName evidence="6">Tetratricopeptide repeat protein</fullName>
    </recommendedName>
</protein>
<feature type="signal peptide" evidence="3">
    <location>
        <begin position="1"/>
        <end position="18"/>
    </location>
</feature>
<sequence>MLLSVALVSAALPSAVFAEDLTEGTAAAGDETLSPEERARRVESLASSGADAYRSGDFEGAIRAFKEGYRLEPVPNLLYNIAKSYEKLEKYADAVDYYQRFVVAPEVDSSARQAALDRIESLREIAQLKSQQNESDAKGETGAPDKTTPVKPTEDEPSNVAAYATLGGSVALLGGGLALGYLASGEADTARDGATYEIRSDAQGSAKTYALIADGMFVAAAAAAGIGVYLLLSDSDSDTKAKADASAASRTVISPWVTTRSAGLGMSLDF</sequence>
<dbReference type="EMBL" id="CP030032">
    <property type="protein sequence ID" value="AWV88970.1"/>
    <property type="molecule type" value="Genomic_DNA"/>
</dbReference>